<sequence length="1039" mass="117695">MNGFRANTNGRKWKYFNKGNANRNGEKGRFDRKRETYKKNEAKNVEEIMDYLINISYILNEKYEKYFVHELREDNLKKGNKCFGAIHLNYSYDVEDDLCILVKIKEEIKGSEKELADHRKCSKIMEKLIYYCFFVLKYSEKEGQGGHDEKEGQDGQDGQDGGSGKISMQCIEIYNHFLQVICSDYLKLASSSYASHFVQTVICVYSFFRRVEEKYTEELKKRNRGYQPVGVYFKEICNVTTEKVFTLMLNKSGTHVLRSFLYSLGGYLNINISNISFRKSKVRGTSTRTELKYLDKGPSKGARSAGGDDLFYEYVGVIVKKVTEEIANPKVSLPMRNLLYQYVFYDQAGGAKESALRNGGSQGEHTEHSHGDAKYIMESQSQHFIPPLLYHTYAVPALGTLFELLKEKNVECDQLVREIFLIEKTKKYFINKTRENCKCHEESPLKQMLSILIKMDGPSIMIEKLLKMNSEPIFYVFNVYILKNINSLVCDNAYSCLVMCNYLTLEHITEEMFDLLVKNIDVDLIIRRKKFSVLRRLFDLAQCYQRNCKLLLNALLRWLHGGGALAADSGRANRASDAKANGSSNGKADGSSNGNADGSSNDAAANAKFLWICILCMRSYQDLHPALRGVFEEQKGKGPCEAGGKDKLHGDRQGDHSNLNNYNLNNYNLNNYNLNNYNLNNYNLNNYNFYDHLKVDTNGYHILTHILSFPKESITPVTNSFRQFCNFLKIVNGNVASQEDVQKYNTFLQTFGGTHGGSENREEGDDAQVGDDGPIGGGKQMGGEHTGSGNNPPKRDGTRVKPFIRKNADLRGNILLYFACDKNLSVLCEKIAHTFNLINEKYLRNFILLFKSEYRRIASHYVGAHTIVTFFKLGTDEVKKKILDALVEGDINVFNGYIKSFMKLKEYKKTKTISTNSKKYLKAKEMFQDILAVAREKGGEAVEEVGAADGDDVDVADGDDVDVADGEEVDVADVADASDEGEKEAEAKGPAASADKPGGEEDYMNLITDFIKNSKKKSRKRKKEKERIDQVLGKKAKCT</sequence>
<feature type="compositionally biased region" description="Low complexity" evidence="1">
    <location>
        <begin position="588"/>
        <end position="597"/>
    </location>
</feature>
<dbReference type="VEuPathDB" id="PlasmoDB:PVW1_110010000"/>
<feature type="compositionally biased region" description="Acidic residues" evidence="1">
    <location>
        <begin position="973"/>
        <end position="983"/>
    </location>
</feature>
<accession>A0A564ZX15</accession>
<dbReference type="GO" id="GO:0003723">
    <property type="term" value="F:RNA binding"/>
    <property type="evidence" value="ECO:0007669"/>
    <property type="project" value="InterPro"/>
</dbReference>
<dbReference type="EMBL" id="LT635622">
    <property type="protein sequence ID" value="VUZ96788.1"/>
    <property type="molecule type" value="Genomic_DNA"/>
</dbReference>
<dbReference type="OrthoDB" id="392571at2759"/>
<dbReference type="GO" id="GO:0030686">
    <property type="term" value="C:90S preribosome"/>
    <property type="evidence" value="ECO:0007669"/>
    <property type="project" value="TreeGrafter"/>
</dbReference>
<dbReference type="InterPro" id="IPR011989">
    <property type="entry name" value="ARM-like"/>
</dbReference>
<dbReference type="GO" id="GO:0030688">
    <property type="term" value="C:preribosome, small subunit precursor"/>
    <property type="evidence" value="ECO:0007669"/>
    <property type="project" value="TreeGrafter"/>
</dbReference>
<dbReference type="VEuPathDB" id="PlasmoDB:PVX_115330"/>
<dbReference type="GO" id="GO:0000480">
    <property type="term" value="P:endonucleolytic cleavage in 5'-ETS of tricistronic rRNA transcript (SSU-rRNA, 5.8S rRNA, LSU-rRNA)"/>
    <property type="evidence" value="ECO:0007669"/>
    <property type="project" value="TreeGrafter"/>
</dbReference>
<feature type="compositionally biased region" description="Basic and acidic residues" evidence="1">
    <location>
        <begin position="144"/>
        <end position="153"/>
    </location>
</feature>
<dbReference type="AlphaFoldDB" id="A0A564ZX15"/>
<feature type="compositionally biased region" description="Basic residues" evidence="1">
    <location>
        <begin position="1013"/>
        <end position="1024"/>
    </location>
</feature>
<dbReference type="Gene3D" id="1.25.10.10">
    <property type="entry name" value="Leucine-rich Repeat Variant"/>
    <property type="match status" value="1"/>
</dbReference>
<dbReference type="GO" id="GO:0005730">
    <property type="term" value="C:nucleolus"/>
    <property type="evidence" value="ECO:0007669"/>
    <property type="project" value="TreeGrafter"/>
</dbReference>
<protein>
    <submittedName>
        <fullName evidence="2">Uncharacterized protein</fullName>
    </submittedName>
</protein>
<dbReference type="PANTHER" id="PTHR13102">
    <property type="entry name" value="NUCLEOLAR PROTEIN 9"/>
    <property type="match status" value="1"/>
</dbReference>
<dbReference type="PANTHER" id="PTHR13102:SF0">
    <property type="entry name" value="NUCLEOLAR PROTEIN 9"/>
    <property type="match status" value="1"/>
</dbReference>
<dbReference type="VEuPathDB" id="PlasmoDB:PVP01_1104600"/>
<dbReference type="GO" id="GO:0000472">
    <property type="term" value="P:endonucleolytic cleavage to generate mature 5'-end of SSU-rRNA from (SSU-rRNA, 5.8S rRNA, LSU-rRNA)"/>
    <property type="evidence" value="ECO:0007669"/>
    <property type="project" value="TreeGrafter"/>
</dbReference>
<dbReference type="GO" id="GO:0000056">
    <property type="term" value="P:ribosomal small subunit export from nucleus"/>
    <property type="evidence" value="ECO:0007669"/>
    <property type="project" value="TreeGrafter"/>
</dbReference>
<dbReference type="InterPro" id="IPR016024">
    <property type="entry name" value="ARM-type_fold"/>
</dbReference>
<organism evidence="2">
    <name type="scientific">Plasmodium vivax</name>
    <name type="common">malaria parasite P. vivax</name>
    <dbReference type="NCBI Taxonomy" id="5855"/>
    <lineage>
        <taxon>Eukaryota</taxon>
        <taxon>Sar</taxon>
        <taxon>Alveolata</taxon>
        <taxon>Apicomplexa</taxon>
        <taxon>Aconoidasida</taxon>
        <taxon>Haemosporida</taxon>
        <taxon>Plasmodiidae</taxon>
        <taxon>Plasmodium</taxon>
        <taxon>Plasmodium (Plasmodium)</taxon>
    </lineage>
</organism>
<proteinExistence type="predicted"/>
<dbReference type="GO" id="GO:0000447">
    <property type="term" value="P:endonucleolytic cleavage in ITS1 to separate SSU-rRNA from 5.8S rRNA and LSU-rRNA from tricistronic rRNA transcript (SSU-rRNA, 5.8S rRNA, LSU-rRNA)"/>
    <property type="evidence" value="ECO:0007669"/>
    <property type="project" value="TreeGrafter"/>
</dbReference>
<evidence type="ECO:0000313" key="2">
    <source>
        <dbReference type="EMBL" id="VUZ96788.1"/>
    </source>
</evidence>
<name>A0A564ZX15_PLAVI</name>
<dbReference type="Proteomes" id="UP000220605">
    <property type="component" value="Chromosome 11"/>
</dbReference>
<dbReference type="InterPro" id="IPR040000">
    <property type="entry name" value="NOP9"/>
</dbReference>
<feature type="region of interest" description="Disordered" evidence="1">
    <location>
        <begin position="973"/>
        <end position="1039"/>
    </location>
</feature>
<feature type="compositionally biased region" description="Gly residues" evidence="1">
    <location>
        <begin position="773"/>
        <end position="786"/>
    </location>
</feature>
<feature type="region of interest" description="Disordered" evidence="1">
    <location>
        <begin position="576"/>
        <end position="597"/>
    </location>
</feature>
<evidence type="ECO:0000256" key="1">
    <source>
        <dbReference type="SAM" id="MobiDB-lite"/>
    </source>
</evidence>
<dbReference type="VEuPathDB" id="PlasmoDB:PVPAM_110008500"/>
<dbReference type="SUPFAM" id="SSF48371">
    <property type="entry name" value="ARM repeat"/>
    <property type="match status" value="1"/>
</dbReference>
<gene>
    <name evidence="2" type="ORF">PVP01_1104600</name>
</gene>
<feature type="region of interest" description="Disordered" evidence="1">
    <location>
        <begin position="144"/>
        <end position="163"/>
    </location>
</feature>
<feature type="region of interest" description="Disordered" evidence="1">
    <location>
        <begin position="752"/>
        <end position="800"/>
    </location>
</feature>
<reference evidence="2" key="1">
    <citation type="submission" date="2019-07" db="EMBL/GenBank/DDBJ databases">
        <authorList>
            <consortium name="Pathogen Informatics"/>
        </authorList>
    </citation>
    <scope>NUCLEOTIDE SEQUENCE</scope>
</reference>